<evidence type="ECO:0000313" key="2">
    <source>
        <dbReference type="Proteomes" id="UP000003022"/>
    </source>
</evidence>
<sequence>MSSLRGYGATGLRDCGTAGLRDCGTTGLQGLRGCSALWSGPVPQQAHRQNGCPAGSA</sequence>
<dbReference type="EMBL" id="AEYX01000045">
    <property type="protein sequence ID" value="EGG43511.1"/>
    <property type="molecule type" value="Genomic_DNA"/>
</dbReference>
<name>F3NRT8_9ACTN</name>
<dbReference type="Proteomes" id="UP000003022">
    <property type="component" value="Unassembled WGS sequence"/>
</dbReference>
<organism evidence="1 2">
    <name type="scientific">Streptomyces griseoaurantiacus M045</name>
    <dbReference type="NCBI Taxonomy" id="996637"/>
    <lineage>
        <taxon>Bacteria</taxon>
        <taxon>Bacillati</taxon>
        <taxon>Actinomycetota</taxon>
        <taxon>Actinomycetes</taxon>
        <taxon>Kitasatosporales</taxon>
        <taxon>Streptomycetaceae</taxon>
        <taxon>Streptomyces</taxon>
        <taxon>Streptomyces aurantiacus group</taxon>
    </lineage>
</organism>
<keyword evidence="2" id="KW-1185">Reference proteome</keyword>
<protein>
    <submittedName>
        <fullName evidence="1">Uncharacterized protein</fullName>
    </submittedName>
</protein>
<evidence type="ECO:0000313" key="1">
    <source>
        <dbReference type="EMBL" id="EGG43511.1"/>
    </source>
</evidence>
<reference evidence="1 2" key="1">
    <citation type="journal article" date="2011" name="J. Bacteriol.">
        <title>Draft genome sequence of the marine bacterium Streptomyces griseoaurantiacus M045, which produces novel manumycin-type antibiotics with a pABA core component.</title>
        <authorList>
            <person name="Li F."/>
            <person name="Jiang P."/>
            <person name="Zheng H."/>
            <person name="Wang S."/>
            <person name="Zhao G."/>
            <person name="Qin S."/>
            <person name="Liu Z."/>
        </authorList>
    </citation>
    <scope>NUCLEOTIDE SEQUENCE [LARGE SCALE GENOMIC DNA]</scope>
    <source>
        <strain evidence="1 2">M045</strain>
    </source>
</reference>
<accession>F3NRT8</accession>
<gene>
    <name evidence="1" type="ORF">SGM_5852</name>
</gene>
<comment type="caution">
    <text evidence="1">The sequence shown here is derived from an EMBL/GenBank/DDBJ whole genome shotgun (WGS) entry which is preliminary data.</text>
</comment>
<proteinExistence type="predicted"/>
<dbReference type="AlphaFoldDB" id="F3NRT8"/>